<proteinExistence type="predicted"/>
<evidence type="ECO:0000313" key="2">
    <source>
        <dbReference type="Proteomes" id="UP000710849"/>
    </source>
</evidence>
<gene>
    <name evidence="1" type="ORF">EAE97_006620</name>
</gene>
<name>A0A9P5IR33_9HELO</name>
<dbReference type="Proteomes" id="UP000710849">
    <property type="component" value="Unassembled WGS sequence"/>
</dbReference>
<reference evidence="1 2" key="1">
    <citation type="journal article" date="2020" name="Genome Biol. Evol.">
        <title>Comparative genomics of Sclerotiniaceae.</title>
        <authorList>
            <person name="Valero Jimenez C.A."/>
            <person name="Steentjes M."/>
            <person name="Scholten O.E."/>
            <person name="Van Kan J.A.L."/>
        </authorList>
    </citation>
    <scope>NUCLEOTIDE SEQUENCE [LARGE SCALE GENOMIC DNA]</scope>
    <source>
        <strain evidence="1 2">MUCL 94</strain>
    </source>
</reference>
<dbReference type="EMBL" id="RCSW01000012">
    <property type="protein sequence ID" value="KAF7941783.1"/>
    <property type="molecule type" value="Genomic_DNA"/>
</dbReference>
<dbReference type="GeneID" id="62150209"/>
<organism evidence="1 2">
    <name type="scientific">Botrytis byssoidea</name>
    <dbReference type="NCBI Taxonomy" id="139641"/>
    <lineage>
        <taxon>Eukaryota</taxon>
        <taxon>Fungi</taxon>
        <taxon>Dikarya</taxon>
        <taxon>Ascomycota</taxon>
        <taxon>Pezizomycotina</taxon>
        <taxon>Leotiomycetes</taxon>
        <taxon>Helotiales</taxon>
        <taxon>Sclerotiniaceae</taxon>
        <taxon>Botrytis</taxon>
    </lineage>
</organism>
<protein>
    <submittedName>
        <fullName evidence="1">Uncharacterized protein</fullName>
    </submittedName>
</protein>
<dbReference type="AlphaFoldDB" id="A0A9P5IR33"/>
<keyword evidence="2" id="KW-1185">Reference proteome</keyword>
<comment type="caution">
    <text evidence="1">The sequence shown here is derived from an EMBL/GenBank/DDBJ whole genome shotgun (WGS) entry which is preliminary data.</text>
</comment>
<evidence type="ECO:0000313" key="1">
    <source>
        <dbReference type="EMBL" id="KAF7941783.1"/>
    </source>
</evidence>
<sequence>MSASMNYAKPLINLRSTLRQWTDNTSVADSILTHVLNKDYGNRCSENNLIYDDSLAMNQLKDVSKHVGLFLCLGRLIVTPKGVTKPPELDGIRHGERNRYEIESRKYELSRVNYLDGEILFNGRNFDVQSCIQNLKFIFDGDLSDGQVSLL</sequence>
<accession>A0A9P5IR33</accession>
<dbReference type="RefSeq" id="XP_038732065.1">
    <property type="nucleotide sequence ID" value="XM_038877133.1"/>
</dbReference>